<name>A0A915CIW1_PARUN</name>
<sequence length="91" mass="11260">VLSRRMMARKKYKVQKPMRHARNTSRRSFSWPMKYRINSYIVIILVPPIRNKCSLYWIVYWTRSYPTNSKDVVYTRHFILLHIFVNKSFLY</sequence>
<evidence type="ECO:0000313" key="2">
    <source>
        <dbReference type="WBParaSite" id="PgR224_g001_t01"/>
    </source>
</evidence>
<dbReference type="WBParaSite" id="PgR224_g001_t01">
    <property type="protein sequence ID" value="PgR224_g001_t01"/>
    <property type="gene ID" value="PgR224_g001"/>
</dbReference>
<organism evidence="1 2">
    <name type="scientific">Parascaris univalens</name>
    <name type="common">Nematode worm</name>
    <dbReference type="NCBI Taxonomy" id="6257"/>
    <lineage>
        <taxon>Eukaryota</taxon>
        <taxon>Metazoa</taxon>
        <taxon>Ecdysozoa</taxon>
        <taxon>Nematoda</taxon>
        <taxon>Chromadorea</taxon>
        <taxon>Rhabditida</taxon>
        <taxon>Spirurina</taxon>
        <taxon>Ascaridomorpha</taxon>
        <taxon>Ascaridoidea</taxon>
        <taxon>Ascarididae</taxon>
        <taxon>Parascaris</taxon>
    </lineage>
</organism>
<accession>A0A915CIW1</accession>
<protein>
    <submittedName>
        <fullName evidence="2">G-protein alpha subunit</fullName>
    </submittedName>
</protein>
<proteinExistence type="predicted"/>
<evidence type="ECO:0000313" key="1">
    <source>
        <dbReference type="Proteomes" id="UP000887569"/>
    </source>
</evidence>
<dbReference type="Proteomes" id="UP000887569">
    <property type="component" value="Unplaced"/>
</dbReference>
<keyword evidence="1" id="KW-1185">Reference proteome</keyword>
<reference evidence="2" key="1">
    <citation type="submission" date="2022-11" db="UniProtKB">
        <authorList>
            <consortium name="WormBaseParasite"/>
        </authorList>
    </citation>
    <scope>IDENTIFICATION</scope>
</reference>
<dbReference type="AlphaFoldDB" id="A0A915CIW1"/>